<name>A0A2S8BRA2_9MYCO</name>
<reference evidence="2 3" key="1">
    <citation type="journal article" date="2017" name="Int. J. Syst. Evol. Microbiol.">
        <title>Mycobacterium talmoniae sp. nov., a slowly growing mycobacterium isolated from human respiratory samples.</title>
        <authorList>
            <person name="Davidson R.M."/>
            <person name="DeGroote M.A."/>
            <person name="Marola J.L."/>
            <person name="Buss S."/>
            <person name="Jones V."/>
            <person name="McNeil M.R."/>
            <person name="Freifeld A.G."/>
            <person name="Elaine Epperson L."/>
            <person name="Hasan N.A."/>
            <person name="Jackson M."/>
            <person name="Iwen P.C."/>
            <person name="Salfinger M."/>
            <person name="Strong M."/>
        </authorList>
    </citation>
    <scope>NUCLEOTIDE SEQUENCE [LARGE SCALE GENOMIC DNA]</scope>
    <source>
        <strain evidence="2 3">ATCC BAA-2683</strain>
    </source>
</reference>
<comment type="caution">
    <text evidence="2">The sequence shown here is derived from an EMBL/GenBank/DDBJ whole genome shotgun (WGS) entry which is preliminary data.</text>
</comment>
<organism evidence="2 3">
    <name type="scientific">Mycobacterium talmoniae</name>
    <dbReference type="NCBI Taxonomy" id="1858794"/>
    <lineage>
        <taxon>Bacteria</taxon>
        <taxon>Bacillati</taxon>
        <taxon>Actinomycetota</taxon>
        <taxon>Actinomycetes</taxon>
        <taxon>Mycobacteriales</taxon>
        <taxon>Mycobacteriaceae</taxon>
        <taxon>Mycobacterium</taxon>
    </lineage>
</organism>
<sequence length="98" mass="10549">MKVLVYLVMWLLLDPILRVAGVAVSGLFLVGMVALGVYLLVRRTDRGTRGPQLVVPPQVYVVPSCCGIHDNQGAGARHPGRQDWIDGTALSWGSGQLP</sequence>
<keyword evidence="1" id="KW-0812">Transmembrane</keyword>
<evidence type="ECO:0000256" key="1">
    <source>
        <dbReference type="SAM" id="Phobius"/>
    </source>
</evidence>
<evidence type="ECO:0000313" key="2">
    <source>
        <dbReference type="EMBL" id="PQM49156.1"/>
    </source>
</evidence>
<dbReference type="AlphaFoldDB" id="A0A2S8BRA2"/>
<keyword evidence="1" id="KW-1133">Transmembrane helix</keyword>
<keyword evidence="1" id="KW-0472">Membrane</keyword>
<dbReference type="Proteomes" id="UP000238296">
    <property type="component" value="Unassembled WGS sequence"/>
</dbReference>
<gene>
    <name evidence="2" type="ORF">C1Y40_00618</name>
</gene>
<dbReference type="EMBL" id="PPEA01000093">
    <property type="protein sequence ID" value="PQM49156.1"/>
    <property type="molecule type" value="Genomic_DNA"/>
</dbReference>
<proteinExistence type="predicted"/>
<accession>A0A2S8BRA2</accession>
<evidence type="ECO:0000313" key="3">
    <source>
        <dbReference type="Proteomes" id="UP000238296"/>
    </source>
</evidence>
<protein>
    <submittedName>
        <fullName evidence="2">Uncharacterized protein</fullName>
    </submittedName>
</protein>
<feature type="transmembrane region" description="Helical" evidence="1">
    <location>
        <begin position="20"/>
        <end position="41"/>
    </location>
</feature>